<evidence type="ECO:0008006" key="3">
    <source>
        <dbReference type="Google" id="ProtNLM"/>
    </source>
</evidence>
<dbReference type="AlphaFoldDB" id="A0A512IU55"/>
<proteinExistence type="predicted"/>
<accession>A0A512IU55</accession>
<organism evidence="1 2">
    <name type="scientific">Methylobacterium haplocladii</name>
    <dbReference type="NCBI Taxonomy" id="1176176"/>
    <lineage>
        <taxon>Bacteria</taxon>
        <taxon>Pseudomonadati</taxon>
        <taxon>Pseudomonadota</taxon>
        <taxon>Alphaproteobacteria</taxon>
        <taxon>Hyphomicrobiales</taxon>
        <taxon>Methylobacteriaceae</taxon>
        <taxon>Methylobacterium</taxon>
    </lineage>
</organism>
<comment type="caution">
    <text evidence="1">The sequence shown here is derived from an EMBL/GenBank/DDBJ whole genome shotgun (WGS) entry which is preliminary data.</text>
</comment>
<gene>
    <name evidence="1" type="ORF">MHA02_35560</name>
</gene>
<sequence>MAGTNASCESCRFFDEHKTNGGNAAGDEGLCRFNPPVSQPEPNGHGLWPVVGGKDWCGHFTSGMQPGE</sequence>
<dbReference type="Proteomes" id="UP000321258">
    <property type="component" value="Unassembled WGS sequence"/>
</dbReference>
<keyword evidence="2" id="KW-1185">Reference proteome</keyword>
<reference evidence="1 2" key="1">
    <citation type="submission" date="2019-07" db="EMBL/GenBank/DDBJ databases">
        <title>Whole genome shotgun sequence of Methylobacterium haplocladii NBRC 107714.</title>
        <authorList>
            <person name="Hosoyama A."/>
            <person name="Uohara A."/>
            <person name="Ohji S."/>
            <person name="Ichikawa N."/>
        </authorList>
    </citation>
    <scope>NUCLEOTIDE SEQUENCE [LARGE SCALE GENOMIC DNA]</scope>
    <source>
        <strain evidence="1 2">NBRC 107714</strain>
    </source>
</reference>
<protein>
    <recommendedName>
        <fullName evidence="3">High potential iron-sulfur proteins family profile domain-containing protein</fullName>
    </recommendedName>
</protein>
<evidence type="ECO:0000313" key="2">
    <source>
        <dbReference type="Proteomes" id="UP000321258"/>
    </source>
</evidence>
<evidence type="ECO:0000313" key="1">
    <source>
        <dbReference type="EMBL" id="GEP01169.1"/>
    </source>
</evidence>
<dbReference type="OrthoDB" id="290218at2"/>
<name>A0A512IU55_9HYPH</name>
<dbReference type="EMBL" id="BJZT01000039">
    <property type="protein sequence ID" value="GEP01169.1"/>
    <property type="molecule type" value="Genomic_DNA"/>
</dbReference>
<dbReference type="RefSeq" id="WP_147081217.1">
    <property type="nucleotide sequence ID" value="NZ_BJZT01000039.1"/>
</dbReference>